<dbReference type="InterPro" id="IPR053087">
    <property type="entry name" value="TMEM154-like"/>
</dbReference>
<feature type="compositionally biased region" description="Polar residues" evidence="1">
    <location>
        <begin position="50"/>
        <end position="63"/>
    </location>
</feature>
<keyword evidence="2" id="KW-0812">Transmembrane</keyword>
<dbReference type="PANTHER" id="PTHR36526">
    <property type="entry name" value="TRANSMEMBRANE PROTEIN 154"/>
    <property type="match status" value="1"/>
</dbReference>
<organism evidence="3 4">
    <name type="scientific">Anser brachyrhynchus</name>
    <name type="common">Pink-footed goose</name>
    <dbReference type="NCBI Taxonomy" id="132585"/>
    <lineage>
        <taxon>Eukaryota</taxon>
        <taxon>Metazoa</taxon>
        <taxon>Chordata</taxon>
        <taxon>Craniata</taxon>
        <taxon>Vertebrata</taxon>
        <taxon>Euteleostomi</taxon>
        <taxon>Archelosauria</taxon>
        <taxon>Archosauria</taxon>
        <taxon>Dinosauria</taxon>
        <taxon>Saurischia</taxon>
        <taxon>Theropoda</taxon>
        <taxon>Coelurosauria</taxon>
        <taxon>Aves</taxon>
        <taxon>Neognathae</taxon>
        <taxon>Galloanserae</taxon>
        <taxon>Anseriformes</taxon>
        <taxon>Anatidae</taxon>
        <taxon>Anserinae</taxon>
        <taxon>Anser</taxon>
    </lineage>
</organism>
<reference evidence="3" key="2">
    <citation type="submission" date="2025-09" db="UniProtKB">
        <authorList>
            <consortium name="Ensembl"/>
        </authorList>
    </citation>
    <scope>IDENTIFICATION</scope>
</reference>
<reference evidence="3" key="1">
    <citation type="submission" date="2025-08" db="UniProtKB">
        <authorList>
            <consortium name="Ensembl"/>
        </authorList>
    </citation>
    <scope>IDENTIFICATION</scope>
</reference>
<feature type="region of interest" description="Disordered" evidence="1">
    <location>
        <begin position="47"/>
        <end position="94"/>
    </location>
</feature>
<dbReference type="InterPro" id="IPR028064">
    <property type="entry name" value="TMEM154"/>
</dbReference>
<keyword evidence="4" id="KW-1185">Reference proteome</keyword>
<dbReference type="GeneTree" id="ENSGT00390000016183"/>
<protein>
    <submittedName>
        <fullName evidence="3">Transmembrane protein 154</fullName>
    </submittedName>
</protein>
<feature type="compositionally biased region" description="Low complexity" evidence="1">
    <location>
        <begin position="246"/>
        <end position="258"/>
    </location>
</feature>
<dbReference type="Ensembl" id="ENSABRT00000023349.1">
    <property type="protein sequence ID" value="ENSABRP00000016407.1"/>
    <property type="gene ID" value="ENSABRG00000014384.1"/>
</dbReference>
<feature type="compositionally biased region" description="Basic and acidic residues" evidence="1">
    <location>
        <begin position="220"/>
        <end position="241"/>
    </location>
</feature>
<evidence type="ECO:0000256" key="1">
    <source>
        <dbReference type="SAM" id="MobiDB-lite"/>
    </source>
</evidence>
<evidence type="ECO:0000313" key="3">
    <source>
        <dbReference type="Ensembl" id="ENSABRP00000016407.1"/>
    </source>
</evidence>
<dbReference type="PANTHER" id="PTHR36526:SF1">
    <property type="entry name" value="TRANSMEMBRANE PROTEIN 154"/>
    <property type="match status" value="1"/>
</dbReference>
<dbReference type="Proteomes" id="UP000694426">
    <property type="component" value="Unplaced"/>
</dbReference>
<feature type="region of interest" description="Disordered" evidence="1">
    <location>
        <begin position="110"/>
        <end position="182"/>
    </location>
</feature>
<evidence type="ECO:0000256" key="2">
    <source>
        <dbReference type="SAM" id="Phobius"/>
    </source>
</evidence>
<feature type="transmembrane region" description="Helical" evidence="2">
    <location>
        <begin position="189"/>
        <end position="212"/>
    </location>
</feature>
<keyword evidence="2" id="KW-1133">Transmembrane helix</keyword>
<accession>A0A8B9CBA5</accession>
<dbReference type="Pfam" id="PF15102">
    <property type="entry name" value="TMEM154"/>
    <property type="match status" value="1"/>
</dbReference>
<name>A0A8B9CBA5_9AVES</name>
<feature type="region of interest" description="Disordered" evidence="1">
    <location>
        <begin position="220"/>
        <end position="263"/>
    </location>
</feature>
<proteinExistence type="predicted"/>
<evidence type="ECO:0000313" key="4">
    <source>
        <dbReference type="Proteomes" id="UP000694426"/>
    </source>
</evidence>
<feature type="compositionally biased region" description="Polar residues" evidence="1">
    <location>
        <begin position="140"/>
        <end position="170"/>
    </location>
</feature>
<dbReference type="AlphaFoldDB" id="A0A8B9CBA5"/>
<sequence>MFLAIRWCMAARSGEEGGKPTGAGAVLEEQPPLSFAIPACLTGPDGITSLPKNNQTEPISRRNTTQRHRGQETGNVNALPKPRESRGGRGSMQAPGWVPLLSALLLAREGNGSENGEDGSGYGSPALPTATVIPSPAVTPASSTTVGSTQPVLVSTRPTEGSSEAESVPSTELHDKSDNESLETEEPSVLVYAVPAVLLALLILLVIAFIVVHKRKKSKQDELGSENVKRQQAKERQRDGAGESCPTGTHAASAPGPASHHEIWPCHEQSPIFEEDTPSVMEIEMEELDKWMNSMNKNADCECLPTVREEEKESMANPSDGES</sequence>
<keyword evidence="2" id="KW-0472">Membrane</keyword>